<dbReference type="RefSeq" id="WP_138948053.1">
    <property type="nucleotide sequence ID" value="NZ_CP040749.1"/>
</dbReference>
<organism evidence="2 3">
    <name type="scientific">Aureibaculum algae</name>
    <dbReference type="NCBI Taxonomy" id="2584122"/>
    <lineage>
        <taxon>Bacteria</taxon>
        <taxon>Pseudomonadati</taxon>
        <taxon>Bacteroidota</taxon>
        <taxon>Flavobacteriia</taxon>
        <taxon>Flavobacteriales</taxon>
        <taxon>Flavobacteriaceae</taxon>
        <taxon>Aureibaculum</taxon>
    </lineage>
</organism>
<dbReference type="OrthoDB" id="1122951at2"/>
<gene>
    <name evidence="2" type="ORF">FF125_01075</name>
</gene>
<evidence type="ECO:0000313" key="2">
    <source>
        <dbReference type="EMBL" id="QCX37096.1"/>
    </source>
</evidence>
<evidence type="ECO:0008006" key="4">
    <source>
        <dbReference type="Google" id="ProtNLM"/>
    </source>
</evidence>
<feature type="signal peptide" evidence="1">
    <location>
        <begin position="1"/>
        <end position="20"/>
    </location>
</feature>
<keyword evidence="1" id="KW-0732">Signal</keyword>
<feature type="chain" id="PRO_5022806367" description="DUF4374 domain-containing protein" evidence="1">
    <location>
        <begin position="21"/>
        <end position="423"/>
    </location>
</feature>
<dbReference type="EMBL" id="CP040749">
    <property type="protein sequence ID" value="QCX37096.1"/>
    <property type="molecule type" value="Genomic_DNA"/>
</dbReference>
<accession>A0A5B7TPP2</accession>
<evidence type="ECO:0000256" key="1">
    <source>
        <dbReference type="SAM" id="SignalP"/>
    </source>
</evidence>
<dbReference type="PROSITE" id="PS51257">
    <property type="entry name" value="PROKAR_LIPOPROTEIN"/>
    <property type="match status" value="1"/>
</dbReference>
<dbReference type="KEGG" id="fbe:FF125_01075"/>
<dbReference type="AlphaFoldDB" id="A0A5B7TPP2"/>
<sequence length="423" mass="46417">MKTNLISISKSLLLSATLIGALFTSCDSSDDPEEPIPVGNQEYYNVAFGVSSEGNSGTYAQAFTDISNGSISFDGEGFEVPSVRTARIYGSPSGKYLYNLSYGGGFLYKYEIKGGSNYVQLEETNVQIAMGTAYPRWKVLNADDALVHTINTEHIYVDDIYTRTDATAVLQRIELADLSLAEKSEVIIPQTEDGLHIWRIDNPTIQGGKAYYGVAKRGYDPNTDENINTTDYKATTLVVDYPSLENPTLLESEVAQGSTYGYRAPVYHTDELRDIYHLTAEPAKIIKIKNGAYDNSYELDLSTALSMTNVGANGWYYVGNGIGYAPYYDATIGSGSDDTTPWGVARVDLYNKTAVKLNLPNNLWMWYYQSGVLGKDGNFYMAIAPLGESGNIYMFDPQSTSPDGFTIGAELDNGADSFYLGVY</sequence>
<evidence type="ECO:0000313" key="3">
    <source>
        <dbReference type="Proteomes" id="UP000306229"/>
    </source>
</evidence>
<reference evidence="2 3" key="1">
    <citation type="submission" date="2019-05" db="EMBL/GenBank/DDBJ databases">
        <title>Algicella ahnfeltiae gen. nov., sp. nov., a novel marine bacterium of the family Flavobacteriaceae isolated from a red alga.</title>
        <authorList>
            <person name="Nedashkovskaya O.I."/>
            <person name="Kukhlevskiy A.D."/>
            <person name="Kim S.-G."/>
            <person name="Zhukova N.V."/>
            <person name="Mikhailov V.V."/>
        </authorList>
    </citation>
    <scope>NUCLEOTIDE SEQUENCE [LARGE SCALE GENOMIC DNA]</scope>
    <source>
        <strain evidence="2 3">10Alg115</strain>
    </source>
</reference>
<proteinExistence type="predicted"/>
<keyword evidence="3" id="KW-1185">Reference proteome</keyword>
<dbReference type="Proteomes" id="UP000306229">
    <property type="component" value="Chromosome"/>
</dbReference>
<protein>
    <recommendedName>
        <fullName evidence="4">DUF4374 domain-containing protein</fullName>
    </recommendedName>
</protein>
<name>A0A5B7TPP2_9FLAO</name>